<reference evidence="2" key="1">
    <citation type="submission" date="2021-01" db="EMBL/GenBank/DDBJ databases">
        <title>Phytophthora aleatoria, a newly-described species from Pinus radiata is distinct from Phytophthora cactorum isolates based on comparative genomics.</title>
        <authorList>
            <person name="Mcdougal R."/>
            <person name="Panda P."/>
            <person name="Williams N."/>
            <person name="Studholme D.J."/>
        </authorList>
    </citation>
    <scope>NUCLEOTIDE SEQUENCE</scope>
    <source>
        <strain evidence="2">NZFS 3830</strain>
    </source>
</reference>
<dbReference type="VEuPathDB" id="FungiDB:PC110_g10621"/>
<dbReference type="PANTHER" id="PTHR40866:SF1">
    <property type="entry name" value="BED-TYPE DOMAIN-CONTAINING PROTEIN"/>
    <property type="match status" value="1"/>
</dbReference>
<dbReference type="Proteomes" id="UP000688947">
    <property type="component" value="Unassembled WGS sequence"/>
</dbReference>
<comment type="caution">
    <text evidence="2">The sequence shown here is derived from an EMBL/GenBank/DDBJ whole genome shotgun (WGS) entry which is preliminary data.</text>
</comment>
<evidence type="ECO:0000256" key="1">
    <source>
        <dbReference type="SAM" id="MobiDB-lite"/>
    </source>
</evidence>
<dbReference type="VEuPathDB" id="FungiDB:PC110_g10617"/>
<feature type="compositionally biased region" description="Basic and acidic residues" evidence="1">
    <location>
        <begin position="478"/>
        <end position="502"/>
    </location>
</feature>
<name>A0A8T1U4R8_9STRA</name>
<gene>
    <name evidence="2" type="ORF">JG687_00012309</name>
</gene>
<protein>
    <submittedName>
        <fullName evidence="2">Uncharacterized protein</fullName>
    </submittedName>
</protein>
<dbReference type="OrthoDB" id="2499380at2759"/>
<dbReference type="EMBL" id="JAENGZ010000814">
    <property type="protein sequence ID" value="KAG6953588.1"/>
    <property type="molecule type" value="Genomic_DNA"/>
</dbReference>
<feature type="region of interest" description="Disordered" evidence="1">
    <location>
        <begin position="334"/>
        <end position="359"/>
    </location>
</feature>
<sequence length="524" mass="57410">MTSRQLCAFSYVDLGEGLFECKKCGRSRKQASGTGNSNHLGHLGTTGVSYVEEYAGLQAAATSTMDMFGFVDEVTLNIYSWIRWIIQRNLPITEVENKVAREVVRMKPTTVRTMIVYLLFVEDKVGQLIASEMGVSFCLMFDGQTADAHLDHIESVLSVYGNGFGMVRFCIGDNCSTNQCIATKLDVPLFGCFRLSSLRFILKIDEEPGKWLIMRNYQVDAAAAPVWEPNNIIVIESSSGSDEDTKADWPDPISSASPDRVTLSAPILGPADHYVDITSGGASPHFTRSSEEIPGGGTDLSGLELAEASNVVAATSPLLANEEVTDSEEVVLRRSRRNKSKPAPAIRPPPKTAKAGKAISASSWSLATVSAGAREKLRYPGLAGSSDGLGGVNLAAMRDASKMRTYNEFEEESYTKQKRIKAEKAAADLKRKLACATQGSADSSSELVKTIMVLRANTDREDRARGGSRGQASCRTRRREERREERKAAEERRRIDRDESRAHMREMMMMLPAIQNAKAPSVDI</sequence>
<dbReference type="PANTHER" id="PTHR40866">
    <property type="entry name" value="BED-TYPE DOMAIN-CONTAINING PROTEIN"/>
    <property type="match status" value="1"/>
</dbReference>
<evidence type="ECO:0000313" key="2">
    <source>
        <dbReference type="EMBL" id="KAG6953588.1"/>
    </source>
</evidence>
<dbReference type="AlphaFoldDB" id="A0A8T1U4R8"/>
<proteinExistence type="predicted"/>
<organism evidence="2 3">
    <name type="scientific">Phytophthora cactorum</name>
    <dbReference type="NCBI Taxonomy" id="29920"/>
    <lineage>
        <taxon>Eukaryota</taxon>
        <taxon>Sar</taxon>
        <taxon>Stramenopiles</taxon>
        <taxon>Oomycota</taxon>
        <taxon>Peronosporomycetes</taxon>
        <taxon>Peronosporales</taxon>
        <taxon>Peronosporaceae</taxon>
        <taxon>Phytophthora</taxon>
    </lineage>
</organism>
<evidence type="ECO:0000313" key="3">
    <source>
        <dbReference type="Proteomes" id="UP000688947"/>
    </source>
</evidence>
<feature type="region of interest" description="Disordered" evidence="1">
    <location>
        <begin position="237"/>
        <end position="258"/>
    </location>
</feature>
<accession>A0A8T1U4R8</accession>
<feature type="region of interest" description="Disordered" evidence="1">
    <location>
        <begin position="459"/>
        <end position="502"/>
    </location>
</feature>